<evidence type="ECO:0000313" key="2">
    <source>
        <dbReference type="EMBL" id="VDO26647.1"/>
    </source>
</evidence>
<reference evidence="4" key="1">
    <citation type="submission" date="2017-02" db="UniProtKB">
        <authorList>
            <consortium name="WormBaseParasite"/>
        </authorList>
    </citation>
    <scope>IDENTIFICATION</scope>
</reference>
<sequence>MASSIIIYVLFRNSSSIIVIEDLMVKISSITSIYGLFGWRIQSSSLAIRLSFCVKNRQYCIKSEVAVTIPRALRPSPRLIAKSENNNIFLRLLLELELLYGVAKARLPTYFTDSDWVKYMQMTSIVERCCYLHQLYESRKEIEGKHEMKMHREMETAHNGGFPISTLYYFEREDFRSTLVIKTIPFSALQHLLEQTSRLTLECRHKFIPKICVGFAYQVFGCRLLAAWRCRDSFPPLLVDCRYLADLNHSTQRILVKQMKDLVLDNSLQRNPFPIIFVNYHTTINIAEEIVNSWLRKRCLSKYRPSTANGSEGRAEILSDQKSNERTQNSISAPFVPVVTSATIRECLGCTNPGLI</sequence>
<dbReference type="Gene3D" id="3.40.1280.30">
    <property type="match status" value="1"/>
</dbReference>
<feature type="region of interest" description="Disordered" evidence="1">
    <location>
        <begin position="305"/>
        <end position="325"/>
    </location>
</feature>
<name>A0A0R3QQI0_9BILA</name>
<dbReference type="EMBL" id="UZAG01016198">
    <property type="protein sequence ID" value="VDO26647.1"/>
    <property type="molecule type" value="Genomic_DNA"/>
</dbReference>
<dbReference type="InterPro" id="IPR038459">
    <property type="entry name" value="MT_TRM10-typ_sf"/>
</dbReference>
<evidence type="ECO:0000256" key="1">
    <source>
        <dbReference type="SAM" id="MobiDB-lite"/>
    </source>
</evidence>
<reference evidence="2 3" key="2">
    <citation type="submission" date="2018-11" db="EMBL/GenBank/DDBJ databases">
        <authorList>
            <consortium name="Pathogen Informatics"/>
        </authorList>
    </citation>
    <scope>NUCLEOTIDE SEQUENCE [LARGE SCALE GENOMIC DNA]</scope>
</reference>
<dbReference type="Proteomes" id="UP000280834">
    <property type="component" value="Unassembled WGS sequence"/>
</dbReference>
<evidence type="ECO:0000313" key="4">
    <source>
        <dbReference type="WBParaSite" id="BTMF_0000996501-mRNA-1"/>
    </source>
</evidence>
<evidence type="ECO:0000313" key="3">
    <source>
        <dbReference type="Proteomes" id="UP000280834"/>
    </source>
</evidence>
<dbReference type="WBParaSite" id="BTMF_0000996501-mRNA-1">
    <property type="protein sequence ID" value="BTMF_0000996501-mRNA-1"/>
    <property type="gene ID" value="BTMF_0000996501"/>
</dbReference>
<dbReference type="AlphaFoldDB" id="A0A0R3QQI0"/>
<keyword evidence="3" id="KW-1185">Reference proteome</keyword>
<protein>
    <submittedName>
        <fullName evidence="4">PK_Tyr_Ser-Thr domain-containing protein</fullName>
    </submittedName>
</protein>
<feature type="compositionally biased region" description="Basic and acidic residues" evidence="1">
    <location>
        <begin position="313"/>
        <end position="325"/>
    </location>
</feature>
<accession>A0A0R3QQI0</accession>
<dbReference type="STRING" id="42155.A0A0R3QQI0"/>
<proteinExistence type="predicted"/>
<gene>
    <name evidence="2" type="ORF">BTMF_LOCUS8016</name>
</gene>
<organism evidence="4">
    <name type="scientific">Brugia timori</name>
    <dbReference type="NCBI Taxonomy" id="42155"/>
    <lineage>
        <taxon>Eukaryota</taxon>
        <taxon>Metazoa</taxon>
        <taxon>Ecdysozoa</taxon>
        <taxon>Nematoda</taxon>
        <taxon>Chromadorea</taxon>
        <taxon>Rhabditida</taxon>
        <taxon>Spirurina</taxon>
        <taxon>Spiruromorpha</taxon>
        <taxon>Filarioidea</taxon>
        <taxon>Onchocercidae</taxon>
        <taxon>Brugia</taxon>
    </lineage>
</organism>